<keyword evidence="3" id="KW-0808">Transferase</keyword>
<evidence type="ECO:0000256" key="2">
    <source>
        <dbReference type="ARBA" id="ARBA00011738"/>
    </source>
</evidence>
<keyword evidence="5" id="KW-0812">Transmembrane</keyword>
<keyword evidence="4" id="KW-0786">Thiamine pyrophosphate</keyword>
<sequence length="357" mass="39673">MREAVDPQLNSNANLNILALYSVSDLSRIDLAGSPSSECFNCCLPQPPHCILIFSPDLQIPELANEAKFSGVVVAAGQVLRRFRCPSVSEPRVSLPRQPLVRRQTSRSLPLEEQNRFRQCVGVIVRPLNLAFMFNRALRQATLGTLITLMFGYGIQIGAAAYEAIVCGGYRSVLEPKLVLIEEQEKKLKDSETSITSLQILLLVVNVKVLDMLLSLELPVVVGMGMIYSLAKCLFFMLIQRVLNEEEDSRKLWSLDVLNLAKLTDNSDYYGVPESEGLLNGPSSRRTRNNAGYLDSDMIVILNDHIQFSLPTSNLDGPYPPIGALSSALCRLQSDLPLTELREVLLRLIITNDEELI</sequence>
<evidence type="ECO:0000256" key="4">
    <source>
        <dbReference type="ARBA" id="ARBA00023052"/>
    </source>
</evidence>
<dbReference type="Proteomes" id="UP001318860">
    <property type="component" value="Unassembled WGS sequence"/>
</dbReference>
<evidence type="ECO:0000256" key="1">
    <source>
        <dbReference type="ARBA" id="ARBA00001946"/>
    </source>
</evidence>
<evidence type="ECO:0000313" key="6">
    <source>
        <dbReference type="EMBL" id="KAK6120438.1"/>
    </source>
</evidence>
<keyword evidence="7" id="KW-1185">Reference proteome</keyword>
<dbReference type="PANTHER" id="PTHR43322">
    <property type="entry name" value="1-D-DEOXYXYLULOSE 5-PHOSPHATE SYNTHASE-RELATED"/>
    <property type="match status" value="1"/>
</dbReference>
<evidence type="ECO:0000313" key="7">
    <source>
        <dbReference type="Proteomes" id="UP001318860"/>
    </source>
</evidence>
<dbReference type="PANTHER" id="PTHR43322:SF5">
    <property type="entry name" value="1-DEOXY-D-XYLULOSE-5-PHOSPHATE SYNTHASE, CHLOROPLASTIC"/>
    <property type="match status" value="1"/>
</dbReference>
<comment type="caution">
    <text evidence="6">The sequence shown here is derived from an EMBL/GenBank/DDBJ whole genome shotgun (WGS) entry which is preliminary data.</text>
</comment>
<comment type="cofactor">
    <cofactor evidence="1">
        <name>Mg(2+)</name>
        <dbReference type="ChEBI" id="CHEBI:18420"/>
    </cofactor>
</comment>
<dbReference type="EMBL" id="JABTTQ020003081">
    <property type="protein sequence ID" value="KAK6120438.1"/>
    <property type="molecule type" value="Genomic_DNA"/>
</dbReference>
<protein>
    <submittedName>
        <fullName evidence="6">Uncharacterized protein</fullName>
    </submittedName>
</protein>
<feature type="transmembrane region" description="Helical" evidence="5">
    <location>
        <begin position="220"/>
        <end position="243"/>
    </location>
</feature>
<dbReference type="InterPro" id="IPR005477">
    <property type="entry name" value="Dxylulose-5-P_synthase"/>
</dbReference>
<organism evidence="6 7">
    <name type="scientific">Rehmannia glutinosa</name>
    <name type="common">Chinese foxglove</name>
    <dbReference type="NCBI Taxonomy" id="99300"/>
    <lineage>
        <taxon>Eukaryota</taxon>
        <taxon>Viridiplantae</taxon>
        <taxon>Streptophyta</taxon>
        <taxon>Embryophyta</taxon>
        <taxon>Tracheophyta</taxon>
        <taxon>Spermatophyta</taxon>
        <taxon>Magnoliopsida</taxon>
        <taxon>eudicotyledons</taxon>
        <taxon>Gunneridae</taxon>
        <taxon>Pentapetalae</taxon>
        <taxon>asterids</taxon>
        <taxon>lamiids</taxon>
        <taxon>Lamiales</taxon>
        <taxon>Orobanchaceae</taxon>
        <taxon>Rehmannieae</taxon>
        <taxon>Rehmannia</taxon>
    </lineage>
</organism>
<proteinExistence type="predicted"/>
<reference evidence="6 7" key="1">
    <citation type="journal article" date="2021" name="Comput. Struct. Biotechnol. J.">
        <title>De novo genome assembly of the potent medicinal plant Rehmannia glutinosa using nanopore technology.</title>
        <authorList>
            <person name="Ma L."/>
            <person name="Dong C."/>
            <person name="Song C."/>
            <person name="Wang X."/>
            <person name="Zheng X."/>
            <person name="Niu Y."/>
            <person name="Chen S."/>
            <person name="Feng W."/>
        </authorList>
    </citation>
    <scope>NUCLEOTIDE SEQUENCE [LARGE SCALE GENOMIC DNA]</scope>
    <source>
        <strain evidence="6">DH-2019</strain>
    </source>
</reference>
<accession>A0ABR0UDS2</accession>
<evidence type="ECO:0000256" key="5">
    <source>
        <dbReference type="SAM" id="Phobius"/>
    </source>
</evidence>
<keyword evidence="5" id="KW-1133">Transmembrane helix</keyword>
<keyword evidence="5" id="KW-0472">Membrane</keyword>
<name>A0ABR0UDS2_REHGL</name>
<comment type="subunit">
    <text evidence="2">Homodimer.</text>
</comment>
<evidence type="ECO:0000256" key="3">
    <source>
        <dbReference type="ARBA" id="ARBA00022679"/>
    </source>
</evidence>
<gene>
    <name evidence="6" type="ORF">DH2020_045816</name>
</gene>